<dbReference type="InterPro" id="IPR016024">
    <property type="entry name" value="ARM-type_fold"/>
</dbReference>
<dbReference type="Proteomes" id="UP001362999">
    <property type="component" value="Unassembled WGS sequence"/>
</dbReference>
<organism evidence="1 2">
    <name type="scientific">Favolaschia claudopus</name>
    <dbReference type="NCBI Taxonomy" id="2862362"/>
    <lineage>
        <taxon>Eukaryota</taxon>
        <taxon>Fungi</taxon>
        <taxon>Dikarya</taxon>
        <taxon>Basidiomycota</taxon>
        <taxon>Agaricomycotina</taxon>
        <taxon>Agaricomycetes</taxon>
        <taxon>Agaricomycetidae</taxon>
        <taxon>Agaricales</taxon>
        <taxon>Marasmiineae</taxon>
        <taxon>Mycenaceae</taxon>
        <taxon>Favolaschia</taxon>
    </lineage>
</organism>
<accession>A0AAW0E2F4</accession>
<keyword evidence="2" id="KW-1185">Reference proteome</keyword>
<dbReference type="SUPFAM" id="SSF48371">
    <property type="entry name" value="ARM repeat"/>
    <property type="match status" value="1"/>
</dbReference>
<dbReference type="InterPro" id="IPR011989">
    <property type="entry name" value="ARM-like"/>
</dbReference>
<protein>
    <submittedName>
        <fullName evidence="1">Uncharacterized protein</fullName>
    </submittedName>
</protein>
<evidence type="ECO:0000313" key="1">
    <source>
        <dbReference type="EMBL" id="KAK7057932.1"/>
    </source>
</evidence>
<sequence length="397" mass="45279">MVSSNRPPTPHSVHSWWSDSNSVGPTISIHAAAKPLLRVLYHRQVQNFIKRHKDISLSTDLMEICLSYLSYKYISPATKSLILKELAARVYAVGDADMIMESLEMSSPLVSELLASPDTQIRYYAWNILRRSNHLHGSKVWVPRLFARAVFCSSDSNPWIRESARRALIRCIQTTEGLDCCWAYLADASYSITYKCFILRELDIKITSQKDGDIVAKSLAPNWQLVMDLLRSEETDIRLHTRKILQGVIHSHMQTARYLRHPKPEIRNIAQSALTSIIEASYESIKYLIETIPNSDLRRLSQDIIRRTLCEGTETETDAIERFAVTLPRLNRSLKGAQTLSPLSLINYAPELLTGPWLCFYAGAILTNMQAIYPCMTVEHDFPPQLRRSSFLARVLK</sequence>
<dbReference type="Gene3D" id="1.25.10.10">
    <property type="entry name" value="Leucine-rich Repeat Variant"/>
    <property type="match status" value="1"/>
</dbReference>
<reference evidence="1 2" key="1">
    <citation type="journal article" date="2024" name="J Genomics">
        <title>Draft genome sequencing and assembly of Favolaschia claudopus CIRM-BRFM 2984 isolated from oak limbs.</title>
        <authorList>
            <person name="Navarro D."/>
            <person name="Drula E."/>
            <person name="Chaduli D."/>
            <person name="Cazenave R."/>
            <person name="Ahrendt S."/>
            <person name="Wang J."/>
            <person name="Lipzen A."/>
            <person name="Daum C."/>
            <person name="Barry K."/>
            <person name="Grigoriev I.V."/>
            <person name="Favel A."/>
            <person name="Rosso M.N."/>
            <person name="Martin F."/>
        </authorList>
    </citation>
    <scope>NUCLEOTIDE SEQUENCE [LARGE SCALE GENOMIC DNA]</scope>
    <source>
        <strain evidence="1 2">CIRM-BRFM 2984</strain>
    </source>
</reference>
<proteinExistence type="predicted"/>
<dbReference type="AlphaFoldDB" id="A0AAW0E2F4"/>
<evidence type="ECO:0000313" key="2">
    <source>
        <dbReference type="Proteomes" id="UP001362999"/>
    </source>
</evidence>
<gene>
    <name evidence="1" type="ORF">R3P38DRAFT_1190021</name>
</gene>
<comment type="caution">
    <text evidence="1">The sequence shown here is derived from an EMBL/GenBank/DDBJ whole genome shotgun (WGS) entry which is preliminary data.</text>
</comment>
<name>A0AAW0E2F4_9AGAR</name>
<dbReference type="EMBL" id="JAWWNJ010000004">
    <property type="protein sequence ID" value="KAK7057932.1"/>
    <property type="molecule type" value="Genomic_DNA"/>
</dbReference>